<dbReference type="PANTHER" id="PTHR31279:SF74">
    <property type="entry name" value="PROTEIN EXORDIUM-LIKE 2"/>
    <property type="match status" value="1"/>
</dbReference>
<feature type="non-terminal residue" evidence="6">
    <location>
        <position position="1"/>
    </location>
</feature>
<dbReference type="Proteomes" id="UP000030748">
    <property type="component" value="Unassembled WGS sequence"/>
</dbReference>
<accession>A0A022QT11</accession>
<keyword evidence="7" id="KW-1185">Reference proteome</keyword>
<dbReference type="Pfam" id="PF04674">
    <property type="entry name" value="Phi_1"/>
    <property type="match status" value="1"/>
</dbReference>
<dbReference type="GO" id="GO:0048046">
    <property type="term" value="C:apoplast"/>
    <property type="evidence" value="ECO:0007669"/>
    <property type="project" value="UniProtKB-SubCell"/>
</dbReference>
<keyword evidence="2" id="KW-0052">Apoplast</keyword>
<comment type="similarity">
    <text evidence="5">Belongs to the EXORDIUM family.</text>
</comment>
<dbReference type="eggNOG" id="KOG0017">
    <property type="taxonomic scope" value="Eukaryota"/>
</dbReference>
<gene>
    <name evidence="6" type="ORF">MIMGU_mgv1a027015mg</name>
</gene>
<evidence type="ECO:0000256" key="2">
    <source>
        <dbReference type="ARBA" id="ARBA00022523"/>
    </source>
</evidence>
<keyword evidence="3" id="KW-0964">Secreted</keyword>
<evidence type="ECO:0000256" key="4">
    <source>
        <dbReference type="ARBA" id="ARBA00022729"/>
    </source>
</evidence>
<protein>
    <submittedName>
        <fullName evidence="6">Uncharacterized protein</fullName>
    </submittedName>
</protein>
<evidence type="ECO:0000256" key="1">
    <source>
        <dbReference type="ARBA" id="ARBA00004271"/>
    </source>
</evidence>
<evidence type="ECO:0000313" key="7">
    <source>
        <dbReference type="Proteomes" id="UP000030748"/>
    </source>
</evidence>
<comment type="subcellular location">
    <subcellularLocation>
        <location evidence="1">Secreted</location>
        <location evidence="1">Extracellular space</location>
        <location evidence="1">Apoplast</location>
    </subcellularLocation>
</comment>
<dbReference type="STRING" id="4155.A0A022QT11"/>
<dbReference type="EMBL" id="KI631185">
    <property type="protein sequence ID" value="EYU29610.1"/>
    <property type="molecule type" value="Genomic_DNA"/>
</dbReference>
<dbReference type="PANTHER" id="PTHR31279">
    <property type="entry name" value="PROTEIN EXORDIUM-LIKE 5"/>
    <property type="match status" value="1"/>
</dbReference>
<dbReference type="InterPro" id="IPR006766">
    <property type="entry name" value="EXORDIUM-like"/>
</dbReference>
<sequence>LLALIKPNPIVLKYHNGKLLKGNVTVNLIWYGKFTSPQKSILVDFLQSLSPSRPPAPPSVASWWSTTATYKGGPSNILLGKQVVDEKYSLGKSLKDAQITALATKAGLGPSAVNVVLTSADVAVEDFCMNTCGTHGYTSGKKPDDKYAYAWVGNSGKQCPGQCAWPFYKPVVGPQTPPLVAPNGDVGIDGMVINLATVLAGTVTNPFDGGYYQGADSTAGLEAVTACLGIFGSGAFPGYPGKVVVDKTSGASYNAQGANGRRYLLPAMWDPATSTCKTLV</sequence>
<reference evidence="6 7" key="1">
    <citation type="journal article" date="2013" name="Proc. Natl. Acad. Sci. U.S.A.">
        <title>Fine-scale variation in meiotic recombination in Mimulus inferred from population shotgun sequencing.</title>
        <authorList>
            <person name="Hellsten U."/>
            <person name="Wright K.M."/>
            <person name="Jenkins J."/>
            <person name="Shu S."/>
            <person name="Yuan Y."/>
            <person name="Wessler S.R."/>
            <person name="Schmutz J."/>
            <person name="Willis J.H."/>
            <person name="Rokhsar D.S."/>
        </authorList>
    </citation>
    <scope>NUCLEOTIDE SEQUENCE [LARGE SCALE GENOMIC DNA]</scope>
    <source>
        <strain evidence="7">cv. DUN x IM62</strain>
    </source>
</reference>
<evidence type="ECO:0000256" key="3">
    <source>
        <dbReference type="ARBA" id="ARBA00022525"/>
    </source>
</evidence>
<organism evidence="6 7">
    <name type="scientific">Erythranthe guttata</name>
    <name type="common">Yellow monkey flower</name>
    <name type="synonym">Mimulus guttatus</name>
    <dbReference type="NCBI Taxonomy" id="4155"/>
    <lineage>
        <taxon>Eukaryota</taxon>
        <taxon>Viridiplantae</taxon>
        <taxon>Streptophyta</taxon>
        <taxon>Embryophyta</taxon>
        <taxon>Tracheophyta</taxon>
        <taxon>Spermatophyta</taxon>
        <taxon>Magnoliopsida</taxon>
        <taxon>eudicotyledons</taxon>
        <taxon>Gunneridae</taxon>
        <taxon>Pentapetalae</taxon>
        <taxon>asterids</taxon>
        <taxon>lamiids</taxon>
        <taxon>Lamiales</taxon>
        <taxon>Phrymaceae</taxon>
        <taxon>Erythranthe</taxon>
    </lineage>
</organism>
<keyword evidence="4" id="KW-0732">Signal</keyword>
<evidence type="ECO:0000256" key="5">
    <source>
        <dbReference type="ARBA" id="ARBA00023591"/>
    </source>
</evidence>
<name>A0A022QT11_ERYGU</name>
<dbReference type="AlphaFoldDB" id="A0A022QT11"/>
<evidence type="ECO:0000313" key="6">
    <source>
        <dbReference type="EMBL" id="EYU29610.1"/>
    </source>
</evidence>
<proteinExistence type="inferred from homology"/>